<dbReference type="InParanoid" id="A0A0D0D747"/>
<name>A0A0D0D747_9AGAM</name>
<gene>
    <name evidence="2" type="ORF">PAXRUDRAFT_769372</name>
</gene>
<reference evidence="3" key="2">
    <citation type="submission" date="2015-01" db="EMBL/GenBank/DDBJ databases">
        <title>Evolutionary Origins and Diversification of the Mycorrhizal Mutualists.</title>
        <authorList>
            <consortium name="DOE Joint Genome Institute"/>
            <consortium name="Mycorrhizal Genomics Consortium"/>
            <person name="Kohler A."/>
            <person name="Kuo A."/>
            <person name="Nagy L.G."/>
            <person name="Floudas D."/>
            <person name="Copeland A."/>
            <person name="Barry K.W."/>
            <person name="Cichocki N."/>
            <person name="Veneault-Fourrey C."/>
            <person name="LaButti K."/>
            <person name="Lindquist E.A."/>
            <person name="Lipzen A."/>
            <person name="Lundell T."/>
            <person name="Morin E."/>
            <person name="Murat C."/>
            <person name="Riley R."/>
            <person name="Ohm R."/>
            <person name="Sun H."/>
            <person name="Tunlid A."/>
            <person name="Henrissat B."/>
            <person name="Grigoriev I.V."/>
            <person name="Hibbett D.S."/>
            <person name="Martin F."/>
        </authorList>
    </citation>
    <scope>NUCLEOTIDE SEQUENCE [LARGE SCALE GENOMIC DNA]</scope>
    <source>
        <strain evidence="3">Ve08.2h10</strain>
    </source>
</reference>
<feature type="region of interest" description="Disordered" evidence="1">
    <location>
        <begin position="1"/>
        <end position="37"/>
    </location>
</feature>
<protein>
    <submittedName>
        <fullName evidence="2">Uncharacterized protein</fullName>
    </submittedName>
</protein>
<dbReference type="EMBL" id="KN826272">
    <property type="protein sequence ID" value="KIK79476.1"/>
    <property type="molecule type" value="Genomic_DNA"/>
</dbReference>
<evidence type="ECO:0000313" key="2">
    <source>
        <dbReference type="EMBL" id="KIK79476.1"/>
    </source>
</evidence>
<accession>A0A0D0D747</accession>
<dbReference type="Proteomes" id="UP000054538">
    <property type="component" value="Unassembled WGS sequence"/>
</dbReference>
<feature type="compositionally biased region" description="Polar residues" evidence="1">
    <location>
        <begin position="19"/>
        <end position="37"/>
    </location>
</feature>
<dbReference type="HOGENOM" id="CLU_2134310_0_0_1"/>
<evidence type="ECO:0000256" key="1">
    <source>
        <dbReference type="SAM" id="MobiDB-lite"/>
    </source>
</evidence>
<organism evidence="2 3">
    <name type="scientific">Paxillus rubicundulus Ve08.2h10</name>
    <dbReference type="NCBI Taxonomy" id="930991"/>
    <lineage>
        <taxon>Eukaryota</taxon>
        <taxon>Fungi</taxon>
        <taxon>Dikarya</taxon>
        <taxon>Basidiomycota</taxon>
        <taxon>Agaricomycotina</taxon>
        <taxon>Agaricomycetes</taxon>
        <taxon>Agaricomycetidae</taxon>
        <taxon>Boletales</taxon>
        <taxon>Paxilineae</taxon>
        <taxon>Paxillaceae</taxon>
        <taxon>Paxillus</taxon>
    </lineage>
</organism>
<sequence>MVEAHNPESSSEPPPPPQMSQLSGNASTTSPKTSSHGSYLTQLIVLYSFMIKRIATDKKVLVPSPSPQEVPRSSSRQLLSRNYSRPILHIVLYMPRIKKNLPWLANIEHNLPD</sequence>
<proteinExistence type="predicted"/>
<dbReference type="AlphaFoldDB" id="A0A0D0D747"/>
<reference evidence="2 3" key="1">
    <citation type="submission" date="2014-04" db="EMBL/GenBank/DDBJ databases">
        <authorList>
            <consortium name="DOE Joint Genome Institute"/>
            <person name="Kuo A."/>
            <person name="Kohler A."/>
            <person name="Jargeat P."/>
            <person name="Nagy L.G."/>
            <person name="Floudas D."/>
            <person name="Copeland A."/>
            <person name="Barry K.W."/>
            <person name="Cichocki N."/>
            <person name="Veneault-Fourrey C."/>
            <person name="LaButti K."/>
            <person name="Lindquist E.A."/>
            <person name="Lipzen A."/>
            <person name="Lundell T."/>
            <person name="Morin E."/>
            <person name="Murat C."/>
            <person name="Sun H."/>
            <person name="Tunlid A."/>
            <person name="Henrissat B."/>
            <person name="Grigoriev I.V."/>
            <person name="Hibbett D.S."/>
            <person name="Martin F."/>
            <person name="Nordberg H.P."/>
            <person name="Cantor M.N."/>
            <person name="Hua S.X."/>
        </authorList>
    </citation>
    <scope>NUCLEOTIDE SEQUENCE [LARGE SCALE GENOMIC DNA]</scope>
    <source>
        <strain evidence="2 3">Ve08.2h10</strain>
    </source>
</reference>
<evidence type="ECO:0000313" key="3">
    <source>
        <dbReference type="Proteomes" id="UP000054538"/>
    </source>
</evidence>
<keyword evidence="3" id="KW-1185">Reference proteome</keyword>